<evidence type="ECO:0000313" key="1">
    <source>
        <dbReference type="EMBL" id="OIQ82875.1"/>
    </source>
</evidence>
<accession>A0A1J5QZK2</accession>
<sequence length="64" mass="7212">MTEKHATGEEPAFYYDVKTGEVLEGKTIGWENRMGPYPTRDAAAHALELARARTRAWDKEDASD</sequence>
<protein>
    <recommendedName>
        <fullName evidence="2">SPOR domain-containing protein</fullName>
    </recommendedName>
</protein>
<proteinExistence type="predicted"/>
<dbReference type="AlphaFoldDB" id="A0A1J5QZK2"/>
<dbReference type="EMBL" id="MLJW01000758">
    <property type="protein sequence ID" value="OIQ82875.1"/>
    <property type="molecule type" value="Genomic_DNA"/>
</dbReference>
<name>A0A1J5QZK2_9ZZZZ</name>
<comment type="caution">
    <text evidence="1">The sequence shown here is derived from an EMBL/GenBank/DDBJ whole genome shotgun (WGS) entry which is preliminary data.</text>
</comment>
<reference evidence="1" key="1">
    <citation type="submission" date="2016-10" db="EMBL/GenBank/DDBJ databases">
        <title>Sequence of Gallionella enrichment culture.</title>
        <authorList>
            <person name="Poehlein A."/>
            <person name="Muehling M."/>
            <person name="Daniel R."/>
        </authorList>
    </citation>
    <scope>NUCLEOTIDE SEQUENCE</scope>
</reference>
<evidence type="ECO:0008006" key="2">
    <source>
        <dbReference type="Google" id="ProtNLM"/>
    </source>
</evidence>
<organism evidence="1">
    <name type="scientific">mine drainage metagenome</name>
    <dbReference type="NCBI Taxonomy" id="410659"/>
    <lineage>
        <taxon>unclassified sequences</taxon>
        <taxon>metagenomes</taxon>
        <taxon>ecological metagenomes</taxon>
    </lineage>
</organism>
<gene>
    <name evidence="1" type="ORF">GALL_353360</name>
</gene>